<dbReference type="EMBL" id="CAWUHC010000133">
    <property type="protein sequence ID" value="CAK7234842.1"/>
    <property type="molecule type" value="Genomic_DNA"/>
</dbReference>
<organism evidence="3 4">
    <name type="scientific">Sporothrix bragantina</name>
    <dbReference type="NCBI Taxonomy" id="671064"/>
    <lineage>
        <taxon>Eukaryota</taxon>
        <taxon>Fungi</taxon>
        <taxon>Dikarya</taxon>
        <taxon>Ascomycota</taxon>
        <taxon>Pezizomycotina</taxon>
        <taxon>Sordariomycetes</taxon>
        <taxon>Sordariomycetidae</taxon>
        <taxon>Ophiostomatales</taxon>
        <taxon>Ophiostomataceae</taxon>
        <taxon>Sporothrix</taxon>
    </lineage>
</organism>
<accession>A0ABP0CTD1</accession>
<keyword evidence="4" id="KW-1185">Reference proteome</keyword>
<dbReference type="InterPro" id="IPR017853">
    <property type="entry name" value="GH"/>
</dbReference>
<feature type="region of interest" description="Disordered" evidence="1">
    <location>
        <begin position="58"/>
        <end position="77"/>
    </location>
</feature>
<feature type="compositionally biased region" description="Low complexity" evidence="1">
    <location>
        <begin position="58"/>
        <end position="71"/>
    </location>
</feature>
<dbReference type="PROSITE" id="PS51910">
    <property type="entry name" value="GH18_2"/>
    <property type="match status" value="1"/>
</dbReference>
<evidence type="ECO:0000256" key="1">
    <source>
        <dbReference type="SAM" id="MobiDB-lite"/>
    </source>
</evidence>
<protein>
    <recommendedName>
        <fullName evidence="2">GH18 domain-containing protein</fullName>
    </recommendedName>
</protein>
<dbReference type="SUPFAM" id="SSF51445">
    <property type="entry name" value="(Trans)glycosidases"/>
    <property type="match status" value="1"/>
</dbReference>
<name>A0ABP0CTD1_9PEZI</name>
<gene>
    <name evidence="3" type="ORF">SBRCBS47491_009086</name>
</gene>
<comment type="caution">
    <text evidence="3">The sequence shown here is derived from an EMBL/GenBank/DDBJ whole genome shotgun (WGS) entry which is preliminary data.</text>
</comment>
<evidence type="ECO:0000259" key="2">
    <source>
        <dbReference type="PROSITE" id="PS51910"/>
    </source>
</evidence>
<evidence type="ECO:0000313" key="4">
    <source>
        <dbReference type="Proteomes" id="UP001642406"/>
    </source>
</evidence>
<evidence type="ECO:0000313" key="3">
    <source>
        <dbReference type="EMBL" id="CAK7234842.1"/>
    </source>
</evidence>
<reference evidence="3 4" key="1">
    <citation type="submission" date="2024-01" db="EMBL/GenBank/DDBJ databases">
        <authorList>
            <person name="Allen C."/>
            <person name="Tagirdzhanova G."/>
        </authorList>
    </citation>
    <scope>NUCLEOTIDE SEQUENCE [LARGE SCALE GENOMIC DNA]</scope>
</reference>
<proteinExistence type="predicted"/>
<sequence length="189" mass="20874">MYADAATRMSIASMPMDLARDWGTARRAWATAATRVPKCPRHTLARPRLAARLATGRAITSTRGSSRTASSNVRRLGPGDIPLDHGIPLGDRWTHLYYAFGTINPTTFKIVDDPSKRSLYREFTDLRYRPNGPQTWIAVGGFDFSDPGVDPDAETDDDAGQSTHSTWSDMAMTADRRATFISSVMAFMD</sequence>
<dbReference type="InterPro" id="IPR001223">
    <property type="entry name" value="Glyco_hydro18_cat"/>
</dbReference>
<dbReference type="Gene3D" id="3.20.20.80">
    <property type="entry name" value="Glycosidases"/>
    <property type="match status" value="1"/>
</dbReference>
<dbReference type="Proteomes" id="UP001642406">
    <property type="component" value="Unassembled WGS sequence"/>
</dbReference>
<feature type="domain" description="GH18" evidence="2">
    <location>
        <begin position="57"/>
        <end position="189"/>
    </location>
</feature>